<dbReference type="InterPro" id="IPR012349">
    <property type="entry name" value="Split_barrel_FMN-bd"/>
</dbReference>
<reference evidence="1" key="2">
    <citation type="submission" date="2021-04" db="EMBL/GenBank/DDBJ databases">
        <authorList>
            <person name="Gilroy R."/>
        </authorList>
    </citation>
    <scope>NUCLEOTIDE SEQUENCE</scope>
    <source>
        <strain evidence="1">5790</strain>
    </source>
</reference>
<dbReference type="AlphaFoldDB" id="A0A9D1PRB0"/>
<dbReference type="PANTHER" id="PTHR34071:SF2">
    <property type="entry name" value="FLAVIN-NUCLEOTIDE-BINDING PROTEIN"/>
    <property type="match status" value="1"/>
</dbReference>
<protein>
    <submittedName>
        <fullName evidence="1">Pyridoxamine 5'-phosphate oxidase family protein</fullName>
    </submittedName>
</protein>
<evidence type="ECO:0000313" key="1">
    <source>
        <dbReference type="EMBL" id="HIV85988.1"/>
    </source>
</evidence>
<dbReference type="PANTHER" id="PTHR34071">
    <property type="entry name" value="5-NITROIMIDAZOLE ANTIBIOTICS RESISTANCE PROTEIN, NIMA-FAMILY-RELATED PROTEIN-RELATED"/>
    <property type="match status" value="1"/>
</dbReference>
<reference evidence="1" key="1">
    <citation type="journal article" date="2021" name="PeerJ">
        <title>Extensive microbial diversity within the chicken gut microbiome revealed by metagenomics and culture.</title>
        <authorList>
            <person name="Gilroy R."/>
            <person name="Ravi A."/>
            <person name="Getino M."/>
            <person name="Pursley I."/>
            <person name="Horton D.L."/>
            <person name="Alikhan N.F."/>
            <person name="Baker D."/>
            <person name="Gharbi K."/>
            <person name="Hall N."/>
            <person name="Watson M."/>
            <person name="Adriaenssens E.M."/>
            <person name="Foster-Nyarko E."/>
            <person name="Jarju S."/>
            <person name="Secka A."/>
            <person name="Antonio M."/>
            <person name="Oren A."/>
            <person name="Chaudhuri R.R."/>
            <person name="La Ragione R."/>
            <person name="Hildebrand F."/>
            <person name="Pallen M.J."/>
        </authorList>
    </citation>
    <scope>NUCLEOTIDE SEQUENCE</scope>
    <source>
        <strain evidence="1">5790</strain>
    </source>
</reference>
<dbReference type="EMBL" id="DXIJ01000085">
    <property type="protein sequence ID" value="HIV85988.1"/>
    <property type="molecule type" value="Genomic_DNA"/>
</dbReference>
<dbReference type="SUPFAM" id="SSF50475">
    <property type="entry name" value="FMN-binding split barrel"/>
    <property type="match status" value="1"/>
</dbReference>
<name>A0A9D1PRB0_9FIRM</name>
<sequence>MRRKDREVTDINEIKDILSKAEVLRLALNNGEYPYILPVNFGFKADGEKITLFFHGSNKGTKHDIIKNDAHAAFEVDCGHMLIKPSGDISCTASYTYESVIGHGVVKKASDEEKGPLLSALLHHYGLPASNLSPEHLKNTTVYKIEVKSCTAKRRKA</sequence>
<accession>A0A9D1PRB0</accession>
<dbReference type="Gene3D" id="2.30.110.10">
    <property type="entry name" value="Electron Transport, Fmn-binding Protein, Chain A"/>
    <property type="match status" value="1"/>
</dbReference>
<comment type="caution">
    <text evidence="1">The sequence shown here is derived from an EMBL/GenBank/DDBJ whole genome shotgun (WGS) entry which is preliminary data.</text>
</comment>
<dbReference type="Proteomes" id="UP000824162">
    <property type="component" value="Unassembled WGS sequence"/>
</dbReference>
<dbReference type="Pfam" id="PF12900">
    <property type="entry name" value="Pyridox_ox_2"/>
    <property type="match status" value="1"/>
</dbReference>
<evidence type="ECO:0000313" key="2">
    <source>
        <dbReference type="Proteomes" id="UP000824162"/>
    </source>
</evidence>
<organism evidence="1 2">
    <name type="scientific">Candidatus Monoglobus merdigallinarum</name>
    <dbReference type="NCBI Taxonomy" id="2838698"/>
    <lineage>
        <taxon>Bacteria</taxon>
        <taxon>Bacillati</taxon>
        <taxon>Bacillota</taxon>
        <taxon>Clostridia</taxon>
        <taxon>Monoglobales</taxon>
        <taxon>Monoglobaceae</taxon>
        <taxon>Monoglobus</taxon>
    </lineage>
</organism>
<gene>
    <name evidence="1" type="ORF">H9900_04175</name>
</gene>
<dbReference type="InterPro" id="IPR024747">
    <property type="entry name" value="Pyridox_Oxase-rel"/>
</dbReference>
<proteinExistence type="predicted"/>